<dbReference type="EMBL" id="JALJYF010000001">
    <property type="protein sequence ID" value="MCP1726373.1"/>
    <property type="molecule type" value="Genomic_DNA"/>
</dbReference>
<keyword evidence="2" id="KW-1185">Reference proteome</keyword>
<accession>A0ABT1G504</accession>
<comment type="caution">
    <text evidence="1">The sequence shown here is derived from an EMBL/GenBank/DDBJ whole genome shotgun (WGS) entry which is preliminary data.</text>
</comment>
<proteinExistence type="predicted"/>
<sequence length="44" mass="5017">MNALMAHLFEDCCDGNPEACPEGLFNQLRSSHRIRFSQHDSLKP</sequence>
<dbReference type="Proteomes" id="UP001523550">
    <property type="component" value="Unassembled WGS sequence"/>
</dbReference>
<protein>
    <submittedName>
        <fullName evidence="1">Uncharacterized protein</fullName>
    </submittedName>
</protein>
<organism evidence="1 2">
    <name type="scientific">Natronospira proteinivora</name>
    <dbReference type="NCBI Taxonomy" id="1807133"/>
    <lineage>
        <taxon>Bacteria</taxon>
        <taxon>Pseudomonadati</taxon>
        <taxon>Pseudomonadota</taxon>
        <taxon>Gammaproteobacteria</taxon>
        <taxon>Natronospirales</taxon>
        <taxon>Natronospiraceae</taxon>
        <taxon>Natronospira</taxon>
    </lineage>
</organism>
<evidence type="ECO:0000313" key="2">
    <source>
        <dbReference type="Proteomes" id="UP001523550"/>
    </source>
</evidence>
<reference evidence="1 2" key="1">
    <citation type="submission" date="2022-03" db="EMBL/GenBank/DDBJ databases">
        <title>Genomic Encyclopedia of Type Strains, Phase III (KMG-III): the genomes of soil and plant-associated and newly described type strains.</title>
        <authorList>
            <person name="Whitman W."/>
        </authorList>
    </citation>
    <scope>NUCLEOTIDE SEQUENCE [LARGE SCALE GENOMIC DNA]</scope>
    <source>
        <strain evidence="1 2">BSker1</strain>
    </source>
</reference>
<name>A0ABT1G504_9GAMM</name>
<gene>
    <name evidence="1" type="ORF">J2T60_000338</name>
</gene>
<dbReference type="RefSeq" id="WP_301288286.1">
    <property type="nucleotide sequence ID" value="NZ_JALJYF010000001.1"/>
</dbReference>
<evidence type="ECO:0000313" key="1">
    <source>
        <dbReference type="EMBL" id="MCP1726373.1"/>
    </source>
</evidence>